<dbReference type="EMBL" id="FWWV01000051">
    <property type="protein sequence ID" value="SMB88622.1"/>
    <property type="molecule type" value="Genomic_DNA"/>
</dbReference>
<keyword evidence="2" id="KW-1185">Reference proteome</keyword>
<accession>A0A1W1V5I1</accession>
<evidence type="ECO:0000313" key="2">
    <source>
        <dbReference type="Proteomes" id="UP000192408"/>
    </source>
</evidence>
<dbReference type="Proteomes" id="UP000192408">
    <property type="component" value="Unassembled WGS sequence"/>
</dbReference>
<dbReference type="STRING" id="1122938.SAMN05660772_02842"/>
<sequence length="96" mass="11634">MKATDKICKAVLNSLKSEPRNWQLENHWLRNKNGIELFVGDGFLFLKMIRVNYTFIRFTFSLFWKIKIWKEARKIIKNSHTEEIKEKEKTILDLFN</sequence>
<organism evidence="1 2">
    <name type="scientific">Pasteurella testudinis DSM 23072</name>
    <dbReference type="NCBI Taxonomy" id="1122938"/>
    <lineage>
        <taxon>Bacteria</taxon>
        <taxon>Pseudomonadati</taxon>
        <taxon>Pseudomonadota</taxon>
        <taxon>Gammaproteobacteria</taxon>
        <taxon>Pasteurellales</taxon>
        <taxon>Pasteurellaceae</taxon>
        <taxon>Pasteurella</taxon>
    </lineage>
</organism>
<name>A0A1W1V5I1_9PAST</name>
<proteinExistence type="predicted"/>
<protein>
    <submittedName>
        <fullName evidence="1">Uncharacterized protein</fullName>
    </submittedName>
</protein>
<dbReference type="AlphaFoldDB" id="A0A1W1V5I1"/>
<dbReference type="RefSeq" id="WP_084257829.1">
    <property type="nucleotide sequence ID" value="NZ_FWWV01000051.1"/>
</dbReference>
<evidence type="ECO:0000313" key="1">
    <source>
        <dbReference type="EMBL" id="SMB88622.1"/>
    </source>
</evidence>
<reference evidence="2" key="1">
    <citation type="submission" date="2017-04" db="EMBL/GenBank/DDBJ databases">
        <authorList>
            <person name="Varghese N."/>
            <person name="Submissions S."/>
        </authorList>
    </citation>
    <scope>NUCLEOTIDE SEQUENCE [LARGE SCALE GENOMIC DNA]</scope>
    <source>
        <strain evidence="2">DSM 23072</strain>
    </source>
</reference>
<gene>
    <name evidence="1" type="ORF">SAMN05660772_02842</name>
</gene>